<evidence type="ECO:0000313" key="2">
    <source>
        <dbReference type="Proteomes" id="UP000016930"/>
    </source>
</evidence>
<dbReference type="Pfam" id="PF18759">
    <property type="entry name" value="Plavaka"/>
    <property type="match status" value="1"/>
</dbReference>
<dbReference type="HOGENOM" id="CLU_006344_1_2_1"/>
<dbReference type="OrthoDB" id="3199698at2759"/>
<feature type="non-terminal residue" evidence="1">
    <location>
        <position position="498"/>
    </location>
</feature>
<protein>
    <submittedName>
        <fullName evidence="1">Uncharacterized protein</fullName>
    </submittedName>
</protein>
<dbReference type="EMBL" id="KB445819">
    <property type="protein sequence ID" value="EMD31400.1"/>
    <property type="molecule type" value="Genomic_DNA"/>
</dbReference>
<dbReference type="Proteomes" id="UP000016930">
    <property type="component" value="Unassembled WGS sequence"/>
</dbReference>
<keyword evidence="2" id="KW-1185">Reference proteome</keyword>
<reference evidence="1 2" key="1">
    <citation type="journal article" date="2012" name="Proc. Natl. Acad. Sci. U.S.A.">
        <title>Comparative genomics of Ceriporiopsis subvermispora and Phanerochaete chrysosporium provide insight into selective ligninolysis.</title>
        <authorList>
            <person name="Fernandez-Fueyo E."/>
            <person name="Ruiz-Duenas F.J."/>
            <person name="Ferreira P."/>
            <person name="Floudas D."/>
            <person name="Hibbett D.S."/>
            <person name="Canessa P."/>
            <person name="Larrondo L.F."/>
            <person name="James T.Y."/>
            <person name="Seelenfreund D."/>
            <person name="Lobos S."/>
            <person name="Polanco R."/>
            <person name="Tello M."/>
            <person name="Honda Y."/>
            <person name="Watanabe T."/>
            <person name="Watanabe T."/>
            <person name="Ryu J.S."/>
            <person name="Kubicek C.P."/>
            <person name="Schmoll M."/>
            <person name="Gaskell J."/>
            <person name="Hammel K.E."/>
            <person name="St John F.J."/>
            <person name="Vanden Wymelenberg A."/>
            <person name="Sabat G."/>
            <person name="Splinter BonDurant S."/>
            <person name="Syed K."/>
            <person name="Yadav J.S."/>
            <person name="Doddapaneni H."/>
            <person name="Subramanian V."/>
            <person name="Lavin J.L."/>
            <person name="Oguiza J.A."/>
            <person name="Perez G."/>
            <person name="Pisabarro A.G."/>
            <person name="Ramirez L."/>
            <person name="Santoyo F."/>
            <person name="Master E."/>
            <person name="Coutinho P.M."/>
            <person name="Henrissat B."/>
            <person name="Lombard V."/>
            <person name="Magnuson J.K."/>
            <person name="Kuees U."/>
            <person name="Hori C."/>
            <person name="Igarashi K."/>
            <person name="Samejima M."/>
            <person name="Held B.W."/>
            <person name="Barry K.W."/>
            <person name="LaButti K.M."/>
            <person name="Lapidus A."/>
            <person name="Lindquist E.A."/>
            <person name="Lucas S.M."/>
            <person name="Riley R."/>
            <person name="Salamov A.A."/>
            <person name="Hoffmeister D."/>
            <person name="Schwenk D."/>
            <person name="Hadar Y."/>
            <person name="Yarden O."/>
            <person name="de Vries R.P."/>
            <person name="Wiebenga A."/>
            <person name="Stenlid J."/>
            <person name="Eastwood D."/>
            <person name="Grigoriev I.V."/>
            <person name="Berka R.M."/>
            <person name="Blanchette R.A."/>
            <person name="Kersten P."/>
            <person name="Martinez A.T."/>
            <person name="Vicuna R."/>
            <person name="Cullen D."/>
        </authorList>
    </citation>
    <scope>NUCLEOTIDE SEQUENCE [LARGE SCALE GENOMIC DNA]</scope>
    <source>
        <strain evidence="1 2">B</strain>
    </source>
</reference>
<dbReference type="InterPro" id="IPR041078">
    <property type="entry name" value="Plavaka"/>
</dbReference>
<organism evidence="1 2">
    <name type="scientific">Ceriporiopsis subvermispora (strain B)</name>
    <name type="common">White-rot fungus</name>
    <name type="synonym">Gelatoporia subvermispora</name>
    <dbReference type="NCBI Taxonomy" id="914234"/>
    <lineage>
        <taxon>Eukaryota</taxon>
        <taxon>Fungi</taxon>
        <taxon>Dikarya</taxon>
        <taxon>Basidiomycota</taxon>
        <taxon>Agaricomycotina</taxon>
        <taxon>Agaricomycetes</taxon>
        <taxon>Polyporales</taxon>
        <taxon>Gelatoporiaceae</taxon>
        <taxon>Gelatoporia</taxon>
    </lineage>
</organism>
<gene>
    <name evidence="1" type="ORF">CERSUDRAFT_60074</name>
</gene>
<proteinExistence type="predicted"/>
<dbReference type="STRING" id="914234.M2QH88"/>
<name>M2QH88_CERS8</name>
<accession>M2QH88</accession>
<evidence type="ECO:0000313" key="1">
    <source>
        <dbReference type="EMBL" id="EMD31400.1"/>
    </source>
</evidence>
<sequence>PFTNDFPRANINELLSPDILHQVIKGTFKDHLVAWIEDWLVHEHGKTRANEILADIDRRIAAAPPFAGLRRFPEGRGFKQWTGDDSKALMKVYIPAIAGHIPDDMVRCLTVFMDFCYIARRNIHTDESLEQLDDALKCFHQYREIFWTEGVRSNGFSLPRQHSLLHCRELIKAFGAPNGLCLSITESKHIKAVKEPWRRSSRHNALSQMLLTNQRSDKLAASRVDFGSRGMLEGTCLAAGDAPGPRVYNHIDLAATSRKHPIAIVSPHSRLAHSRCPERKYSKDVPSLAAEVEQPRLLELICRFLYDQLEPESEISSDDISIEDCPCFNENVYIYYSAAATFFAPSDPCGVGGMHREHIRATPSWYKGPPRYDCVFVNTDPNADGMLGLEVARIHLFMSFRYHGVRYPCALVHWYERIASKPDDVTGLWQVGAQYAADDSPILGIIHLDTITRAAHLMPQYGKSIIPAIQPHETLDATNICTYFVNKYIDHHAFETLE</sequence>
<dbReference type="AlphaFoldDB" id="M2QH88"/>